<evidence type="ECO:0000313" key="4">
    <source>
        <dbReference type="EMBL" id="PIE83485.1"/>
    </source>
</evidence>
<sequence length="151" mass="17011">MLKYVLLAFWVICYGVNAHATEDRFIYKWTDQFGKTKYSELPPGNGIAYETVRKLGSTTGVSKTAADIEKERKQLEALEAEEKAKAEAARKAASDARAKNCDIAKKNVEVLSGNKPVVKTDEKGDKYIIDANQRDAELRKARKDQEYYCNP</sequence>
<evidence type="ECO:0000256" key="1">
    <source>
        <dbReference type="SAM" id="Coils"/>
    </source>
</evidence>
<gene>
    <name evidence="4" type="ORF">CSA09_01050</name>
</gene>
<keyword evidence="1" id="KW-0175">Coiled coil</keyword>
<proteinExistence type="predicted"/>
<accession>A0A2G6PG15</accession>
<feature type="domain" description="DUF4124" evidence="3">
    <location>
        <begin position="26"/>
        <end position="66"/>
    </location>
</feature>
<dbReference type="InterPro" id="IPR025392">
    <property type="entry name" value="DUF4124"/>
</dbReference>
<keyword evidence="2" id="KW-0732">Signal</keyword>
<feature type="coiled-coil region" evidence="1">
    <location>
        <begin position="61"/>
        <end position="92"/>
    </location>
</feature>
<organism evidence="4 5">
    <name type="scientific">Candidatus Contendibacter odensensis</name>
    <dbReference type="NCBI Taxonomy" id="1400860"/>
    <lineage>
        <taxon>Bacteria</taxon>
        <taxon>Pseudomonadati</taxon>
        <taxon>Pseudomonadota</taxon>
        <taxon>Gammaproteobacteria</taxon>
        <taxon>Candidatus Competibacteraceae</taxon>
        <taxon>Candidatus Contendibacter</taxon>
    </lineage>
</organism>
<protein>
    <recommendedName>
        <fullName evidence="3">DUF4124 domain-containing protein</fullName>
    </recommendedName>
</protein>
<reference evidence="4 5" key="1">
    <citation type="submission" date="2017-10" db="EMBL/GenBank/DDBJ databases">
        <title>Novel microbial diversity and functional potential in the marine mammal oral microbiome.</title>
        <authorList>
            <person name="Dudek N.K."/>
            <person name="Sun C.L."/>
            <person name="Burstein D."/>
            <person name="Kantor R.S."/>
            <person name="Aliaga Goltsman D.S."/>
            <person name="Bik E.M."/>
            <person name="Thomas B.C."/>
            <person name="Banfield J.F."/>
            <person name="Relman D.A."/>
        </authorList>
    </citation>
    <scope>NUCLEOTIDE SEQUENCE [LARGE SCALE GENOMIC DNA]</scope>
    <source>
        <strain evidence="4">DOLJORAL78_50_517</strain>
    </source>
</reference>
<feature type="signal peptide" evidence="2">
    <location>
        <begin position="1"/>
        <end position="20"/>
    </location>
</feature>
<feature type="chain" id="PRO_5013801746" description="DUF4124 domain-containing protein" evidence="2">
    <location>
        <begin position="21"/>
        <end position="151"/>
    </location>
</feature>
<dbReference type="EMBL" id="PDTV01000004">
    <property type="protein sequence ID" value="PIE83485.1"/>
    <property type="molecule type" value="Genomic_DNA"/>
</dbReference>
<evidence type="ECO:0000259" key="3">
    <source>
        <dbReference type="Pfam" id="PF13511"/>
    </source>
</evidence>
<name>A0A2G6PG15_9GAMM</name>
<dbReference type="Pfam" id="PF13511">
    <property type="entry name" value="DUF4124"/>
    <property type="match status" value="1"/>
</dbReference>
<comment type="caution">
    <text evidence="4">The sequence shown here is derived from an EMBL/GenBank/DDBJ whole genome shotgun (WGS) entry which is preliminary data.</text>
</comment>
<dbReference type="AlphaFoldDB" id="A0A2G6PG15"/>
<evidence type="ECO:0000256" key="2">
    <source>
        <dbReference type="SAM" id="SignalP"/>
    </source>
</evidence>
<dbReference type="Proteomes" id="UP000229278">
    <property type="component" value="Unassembled WGS sequence"/>
</dbReference>
<evidence type="ECO:0000313" key="5">
    <source>
        <dbReference type="Proteomes" id="UP000229278"/>
    </source>
</evidence>